<proteinExistence type="predicted"/>
<keyword evidence="4" id="KW-1185">Reference proteome</keyword>
<feature type="signal peptide" evidence="2">
    <location>
        <begin position="1"/>
        <end position="23"/>
    </location>
</feature>
<dbReference type="PANTHER" id="PTHR33376:SF2">
    <property type="entry name" value="DICARBOXYLATE-BINDING PERIPLASMIC PROTEIN"/>
    <property type="match status" value="1"/>
</dbReference>
<dbReference type="RefSeq" id="WP_006907124.1">
    <property type="nucleotide sequence ID" value="NZ_GG665867.1"/>
</dbReference>
<dbReference type="Proteomes" id="UP000003494">
    <property type="component" value="Unassembled WGS sequence"/>
</dbReference>
<dbReference type="InterPro" id="IPR038404">
    <property type="entry name" value="TRAP_DctP_sf"/>
</dbReference>
<reference evidence="3" key="1">
    <citation type="submission" date="2009-04" db="EMBL/GenBank/DDBJ databases">
        <authorList>
            <person name="Weinstock G."/>
            <person name="Sodergren E."/>
            <person name="Clifton S."/>
            <person name="Fulton L."/>
            <person name="Fulton B."/>
            <person name="Courtney L."/>
            <person name="Fronick C."/>
            <person name="Harrison M."/>
            <person name="Strong C."/>
            <person name="Farmer C."/>
            <person name="Delahaunty K."/>
            <person name="Markovic C."/>
            <person name="Hall O."/>
            <person name="Minx P."/>
            <person name="Tomlinson C."/>
            <person name="Mitreva M."/>
            <person name="Nelson J."/>
            <person name="Hou S."/>
            <person name="Wollam A."/>
            <person name="Pepin K.H."/>
            <person name="Johnson M."/>
            <person name="Bhonagiri V."/>
            <person name="Nash W.E."/>
            <person name="Warren W."/>
            <person name="Chinwalla A."/>
            <person name="Mardis E.R."/>
            <person name="Wilson R.K."/>
        </authorList>
    </citation>
    <scope>NUCLEOTIDE SEQUENCE [LARGE SCALE GENOMIC DNA]</scope>
    <source>
        <strain evidence="3">DSM 14600</strain>
    </source>
</reference>
<organism evidence="3 4">
    <name type="scientific">Shuttleworthella satelles DSM 14600</name>
    <dbReference type="NCBI Taxonomy" id="626523"/>
    <lineage>
        <taxon>Bacteria</taxon>
        <taxon>Bacillati</taxon>
        <taxon>Bacillota</taxon>
        <taxon>Clostridia</taxon>
        <taxon>Lachnospirales</taxon>
        <taxon>Lachnospiraceae</taxon>
        <taxon>Shuttleworthella</taxon>
    </lineage>
</organism>
<sequence>MKKSIKRFLALALTACMVLPLGACGSGKSGSSLTGGKRIIRISHAQSETHPEHLGLLAFKKYIEERLGDKYEVQIFPNELLGSAQKAIELTQTGAIDFTVAGTANLENFSPVYQIFSMPYLFTSEKAYIQTMNDTDYMEKVYNSTDEAGFRVVTWYNAGTRSFYATKPINSPEDLKGLKIRVQQSPASIAMCNAFGAAASPMSFGEVYTAIQQGVINGAENNELALTNNKHGEVAKYYSYTKHQMIPDMLIGNVKFLKSLSPEEYQIFKEAAALSTQVENSAWDDQVASAKATAQNDMGVHFSDVDLTPFQEAVAPLQKSMLEKNPKIVDLYNHIQEINQKVSKEGSKS</sequence>
<dbReference type="GO" id="GO:0030288">
    <property type="term" value="C:outer membrane-bounded periplasmic space"/>
    <property type="evidence" value="ECO:0007669"/>
    <property type="project" value="InterPro"/>
</dbReference>
<dbReference type="NCBIfam" id="TIGR00787">
    <property type="entry name" value="dctP"/>
    <property type="match status" value="1"/>
</dbReference>
<dbReference type="GO" id="GO:0030246">
    <property type="term" value="F:carbohydrate binding"/>
    <property type="evidence" value="ECO:0007669"/>
    <property type="project" value="TreeGrafter"/>
</dbReference>
<dbReference type="Gene3D" id="3.40.190.170">
    <property type="entry name" value="Bacterial extracellular solute-binding protein, family 7"/>
    <property type="match status" value="1"/>
</dbReference>
<dbReference type="AlphaFoldDB" id="C4GDH4"/>
<dbReference type="NCBIfam" id="NF037995">
    <property type="entry name" value="TRAP_S1"/>
    <property type="match status" value="1"/>
</dbReference>
<evidence type="ECO:0000313" key="3">
    <source>
        <dbReference type="EMBL" id="EEP27453.1"/>
    </source>
</evidence>
<dbReference type="HOGENOM" id="CLU_036176_4_0_9"/>
<dbReference type="Pfam" id="PF03480">
    <property type="entry name" value="DctP"/>
    <property type="match status" value="1"/>
</dbReference>
<evidence type="ECO:0000256" key="1">
    <source>
        <dbReference type="ARBA" id="ARBA00022729"/>
    </source>
</evidence>
<dbReference type="GO" id="GO:0055085">
    <property type="term" value="P:transmembrane transport"/>
    <property type="evidence" value="ECO:0007669"/>
    <property type="project" value="InterPro"/>
</dbReference>
<keyword evidence="1 2" id="KW-0732">Signal</keyword>
<keyword evidence="3" id="KW-0675">Receptor</keyword>
<dbReference type="InterPro" id="IPR018389">
    <property type="entry name" value="DctP_fam"/>
</dbReference>
<dbReference type="PANTHER" id="PTHR33376">
    <property type="match status" value="1"/>
</dbReference>
<dbReference type="eggNOG" id="COG1638">
    <property type="taxonomic scope" value="Bacteria"/>
</dbReference>
<dbReference type="PIRSF" id="PIRSF006470">
    <property type="entry name" value="DctB"/>
    <property type="match status" value="1"/>
</dbReference>
<feature type="chain" id="PRO_5039329213" evidence="2">
    <location>
        <begin position="24"/>
        <end position="349"/>
    </location>
</feature>
<dbReference type="CDD" id="cd13671">
    <property type="entry name" value="PBP2_TRAP_SBP_like_3"/>
    <property type="match status" value="1"/>
</dbReference>
<dbReference type="InterPro" id="IPR004682">
    <property type="entry name" value="TRAP_DctP"/>
</dbReference>
<dbReference type="SUPFAM" id="SSF53850">
    <property type="entry name" value="Periplasmic binding protein-like II"/>
    <property type="match status" value="1"/>
</dbReference>
<evidence type="ECO:0000256" key="2">
    <source>
        <dbReference type="SAM" id="SignalP"/>
    </source>
</evidence>
<comment type="caution">
    <text evidence="3">The sequence shown here is derived from an EMBL/GenBank/DDBJ whole genome shotgun (WGS) entry which is preliminary data.</text>
</comment>
<gene>
    <name evidence="3" type="ORF">GCWU000342_02147</name>
</gene>
<accession>C4GDH4</accession>
<evidence type="ECO:0000313" key="4">
    <source>
        <dbReference type="Proteomes" id="UP000003494"/>
    </source>
</evidence>
<dbReference type="EMBL" id="ACIP02000007">
    <property type="protein sequence ID" value="EEP27453.1"/>
    <property type="molecule type" value="Genomic_DNA"/>
</dbReference>
<protein>
    <submittedName>
        <fullName evidence="3">TRAP transporter solute receptor, DctP family</fullName>
    </submittedName>
</protein>
<name>C4GDH4_9FIRM</name>
<dbReference type="STRING" id="626523.GCWU000342_02147"/>